<name>A0A1H0LDS5_9PSEU</name>
<dbReference type="STRING" id="504798.SAMN05421871_109190"/>
<sequence>MTTNTPHATETDHTRALPPEAVMLAPAPPHTVPMRPPTGAWGLVVVAVRTTDAAGAPVRFDGDPPAPDPAGTDTAALLAGVWLPAPPPADPHAGDVVVRLHPPDNGTDPTTADVEVLAAMDGQWRTVRAWRAVGARWPHEVATTVLLHMRYLADAALTAAQWATLTGPIAAALPAGLVPTGLAGEAAGSPCRRAAHDALAALITAGLVQVGEQVVFGAHTATIGEGGVLHDDGPHEYSVSTVTALATNLAGYTANGWHLWRRAHDHRPLADLRAELATTTPTAS</sequence>
<dbReference type="OrthoDB" id="291940at2"/>
<dbReference type="RefSeq" id="WP_091373260.1">
    <property type="nucleotide sequence ID" value="NZ_FNDV01000009.1"/>
</dbReference>
<keyword evidence="2" id="KW-1185">Reference proteome</keyword>
<evidence type="ECO:0000313" key="1">
    <source>
        <dbReference type="EMBL" id="SDO66265.1"/>
    </source>
</evidence>
<dbReference type="EMBL" id="FNJB01000004">
    <property type="protein sequence ID" value="SDO66265.1"/>
    <property type="molecule type" value="Genomic_DNA"/>
</dbReference>
<dbReference type="AlphaFoldDB" id="A0A1H0LDS5"/>
<proteinExistence type="predicted"/>
<accession>A0A1H0LDS5</accession>
<organism evidence="1 2">
    <name type="scientific">Actinokineospora alba</name>
    <dbReference type="NCBI Taxonomy" id="504798"/>
    <lineage>
        <taxon>Bacteria</taxon>
        <taxon>Bacillati</taxon>
        <taxon>Actinomycetota</taxon>
        <taxon>Actinomycetes</taxon>
        <taxon>Pseudonocardiales</taxon>
        <taxon>Pseudonocardiaceae</taxon>
        <taxon>Actinokineospora</taxon>
    </lineage>
</organism>
<protein>
    <submittedName>
        <fullName evidence="1">Uncharacterized protein</fullName>
    </submittedName>
</protein>
<gene>
    <name evidence="1" type="ORF">SAMN05192558_104107</name>
</gene>
<dbReference type="Proteomes" id="UP000199651">
    <property type="component" value="Unassembled WGS sequence"/>
</dbReference>
<evidence type="ECO:0000313" key="2">
    <source>
        <dbReference type="Proteomes" id="UP000199651"/>
    </source>
</evidence>
<reference evidence="2" key="1">
    <citation type="submission" date="2016-10" db="EMBL/GenBank/DDBJ databases">
        <authorList>
            <person name="Varghese N."/>
            <person name="Submissions S."/>
        </authorList>
    </citation>
    <scope>NUCLEOTIDE SEQUENCE [LARGE SCALE GENOMIC DNA]</scope>
    <source>
        <strain evidence="2">IBRC-M 10655</strain>
    </source>
</reference>